<dbReference type="RefSeq" id="WP_089830696.1">
    <property type="nucleotide sequence ID" value="NZ_BJWI01000005.1"/>
</dbReference>
<dbReference type="OrthoDB" id="2353585at2"/>
<name>A0A1I5N066_9BACI</name>
<accession>A0A1I5N066</accession>
<dbReference type="EMBL" id="FOXC01000007">
    <property type="protein sequence ID" value="SFP15234.1"/>
    <property type="molecule type" value="Genomic_DNA"/>
</dbReference>
<dbReference type="EMBL" id="BJWI01000005">
    <property type="protein sequence ID" value="GEM01106.1"/>
    <property type="molecule type" value="Genomic_DNA"/>
</dbReference>
<evidence type="ECO:0000313" key="2">
    <source>
        <dbReference type="EMBL" id="SFP15234.1"/>
    </source>
</evidence>
<dbReference type="Proteomes" id="UP000321547">
    <property type="component" value="Unassembled WGS sequence"/>
</dbReference>
<dbReference type="AlphaFoldDB" id="A0A1I5N066"/>
<sequence length="93" mass="10621">MRNKKMLGFIAIGALSGAAISLFDKNVRRECKETMDNQMLECRYYAKHPAELMHQCRKQLACVIDFSETALDLTVQSADKIENLLNNIDKKID</sequence>
<proteinExistence type="predicted"/>
<reference evidence="1 4" key="2">
    <citation type="submission" date="2019-07" db="EMBL/GenBank/DDBJ databases">
        <title>Whole genome shotgun sequence of Halolactibacillus halophilus NBRC 100868.</title>
        <authorList>
            <person name="Hosoyama A."/>
            <person name="Uohara A."/>
            <person name="Ohji S."/>
            <person name="Ichikawa N."/>
        </authorList>
    </citation>
    <scope>NUCLEOTIDE SEQUENCE [LARGE SCALE GENOMIC DNA]</scope>
    <source>
        <strain evidence="1 4">NBRC 100868</strain>
    </source>
</reference>
<reference evidence="2 3" key="1">
    <citation type="submission" date="2016-10" db="EMBL/GenBank/DDBJ databases">
        <authorList>
            <person name="de Groot N.N."/>
        </authorList>
    </citation>
    <scope>NUCLEOTIDE SEQUENCE [LARGE SCALE GENOMIC DNA]</scope>
    <source>
        <strain evidence="2 3">DSM 17073</strain>
    </source>
</reference>
<organism evidence="2 3">
    <name type="scientific">Halolactibacillus halophilus</name>
    <dbReference type="NCBI Taxonomy" id="306540"/>
    <lineage>
        <taxon>Bacteria</taxon>
        <taxon>Bacillati</taxon>
        <taxon>Bacillota</taxon>
        <taxon>Bacilli</taxon>
        <taxon>Bacillales</taxon>
        <taxon>Bacillaceae</taxon>
        <taxon>Halolactibacillus</taxon>
    </lineage>
</organism>
<evidence type="ECO:0000313" key="3">
    <source>
        <dbReference type="Proteomes" id="UP000242243"/>
    </source>
</evidence>
<evidence type="ECO:0000313" key="4">
    <source>
        <dbReference type="Proteomes" id="UP000321547"/>
    </source>
</evidence>
<gene>
    <name evidence="1" type="ORF">HHA03_06380</name>
    <name evidence="2" type="ORF">SAMN05421839_10731</name>
</gene>
<protein>
    <submittedName>
        <fullName evidence="2">Uncharacterized protein</fullName>
    </submittedName>
</protein>
<evidence type="ECO:0000313" key="1">
    <source>
        <dbReference type="EMBL" id="GEM01106.1"/>
    </source>
</evidence>
<dbReference type="Proteomes" id="UP000242243">
    <property type="component" value="Unassembled WGS sequence"/>
</dbReference>
<dbReference type="STRING" id="306540.SAMN05421839_10731"/>
<keyword evidence="4" id="KW-1185">Reference proteome</keyword>